<dbReference type="Gene3D" id="2.40.50.140">
    <property type="entry name" value="Nucleic acid-binding proteins"/>
    <property type="match status" value="1"/>
</dbReference>
<reference evidence="4" key="1">
    <citation type="journal article" date="2021" name="Proc. Natl. Acad. Sci. U.S.A.">
        <title>A Catalog of Tens of Thousands of Viruses from Human Metagenomes Reveals Hidden Associations with Chronic Diseases.</title>
        <authorList>
            <person name="Tisza M.J."/>
            <person name="Buck C.B."/>
        </authorList>
    </citation>
    <scope>NUCLEOTIDE SEQUENCE</scope>
    <source>
        <strain evidence="4">Ct8Hx23</strain>
    </source>
</reference>
<dbReference type="Pfam" id="PF00436">
    <property type="entry name" value="SSB"/>
    <property type="match status" value="1"/>
</dbReference>
<keyword evidence="1 2" id="KW-0238">DNA-binding</keyword>
<dbReference type="NCBIfam" id="TIGR00621">
    <property type="entry name" value="ssb"/>
    <property type="match status" value="1"/>
</dbReference>
<protein>
    <recommendedName>
        <fullName evidence="2">Single-stranded DNA-binding protein</fullName>
    </recommendedName>
</protein>
<dbReference type="PANTHER" id="PTHR10302">
    <property type="entry name" value="SINGLE-STRANDED DNA-BINDING PROTEIN"/>
    <property type="match status" value="1"/>
</dbReference>
<dbReference type="InterPro" id="IPR012340">
    <property type="entry name" value="NA-bd_OB-fold"/>
</dbReference>
<dbReference type="GO" id="GO:0003697">
    <property type="term" value="F:single-stranded DNA binding"/>
    <property type="evidence" value="ECO:0007669"/>
    <property type="project" value="InterPro"/>
</dbReference>
<dbReference type="GO" id="GO:0006260">
    <property type="term" value="P:DNA replication"/>
    <property type="evidence" value="ECO:0007669"/>
    <property type="project" value="InterPro"/>
</dbReference>
<dbReference type="PIRSF" id="PIRSF002070">
    <property type="entry name" value="SSB"/>
    <property type="match status" value="1"/>
</dbReference>
<organism evidence="4">
    <name type="scientific">Siphoviridae sp. ct8Hx23</name>
    <dbReference type="NCBI Taxonomy" id="2825360"/>
    <lineage>
        <taxon>Viruses</taxon>
        <taxon>Duplodnaviria</taxon>
        <taxon>Heunggongvirae</taxon>
        <taxon>Uroviricota</taxon>
        <taxon>Caudoviricetes</taxon>
    </lineage>
</organism>
<evidence type="ECO:0000256" key="2">
    <source>
        <dbReference type="PIRNR" id="PIRNR002070"/>
    </source>
</evidence>
<evidence type="ECO:0000313" key="4">
    <source>
        <dbReference type="EMBL" id="DAE02890.1"/>
    </source>
</evidence>
<accession>A0A8S5P7C2</accession>
<proteinExistence type="inferred from homology"/>
<dbReference type="CDD" id="cd04496">
    <property type="entry name" value="SSB_OBF"/>
    <property type="match status" value="1"/>
</dbReference>
<dbReference type="SUPFAM" id="SSF50249">
    <property type="entry name" value="Nucleic acid-binding proteins"/>
    <property type="match status" value="1"/>
</dbReference>
<evidence type="ECO:0000256" key="3">
    <source>
        <dbReference type="SAM" id="MobiDB-lite"/>
    </source>
</evidence>
<dbReference type="InterPro" id="IPR011344">
    <property type="entry name" value="ssDNA-bd"/>
</dbReference>
<dbReference type="HAMAP" id="MF_00984">
    <property type="entry name" value="SSB"/>
    <property type="match status" value="1"/>
</dbReference>
<dbReference type="GO" id="GO:0009295">
    <property type="term" value="C:nucleoid"/>
    <property type="evidence" value="ECO:0007669"/>
    <property type="project" value="TreeGrafter"/>
</dbReference>
<sequence length="134" mass="14896">MASLNAVTLIGRIGRAPEEVHAGQESFARFSVATDDGYTDKSGQRVDRTTWHTVTVGGKTADFVLKYLRKGSQVLVQGRYLSRKYQTKDGHDAVSWYVQAQRVQSLDSAPHDGKQQGQRQQGQTGGGYDDSWKY</sequence>
<evidence type="ECO:0000256" key="1">
    <source>
        <dbReference type="ARBA" id="ARBA00023125"/>
    </source>
</evidence>
<feature type="region of interest" description="Disordered" evidence="3">
    <location>
        <begin position="105"/>
        <end position="134"/>
    </location>
</feature>
<dbReference type="EMBL" id="BK015355">
    <property type="protein sequence ID" value="DAE02890.1"/>
    <property type="molecule type" value="Genomic_DNA"/>
</dbReference>
<dbReference type="InterPro" id="IPR000424">
    <property type="entry name" value="Primosome_PriB/ssb"/>
</dbReference>
<dbReference type="PANTHER" id="PTHR10302:SF0">
    <property type="entry name" value="SINGLE-STRANDED DNA-BINDING PROTEIN, MITOCHONDRIAL"/>
    <property type="match status" value="1"/>
</dbReference>
<name>A0A8S5P7C2_9CAUD</name>
<dbReference type="PROSITE" id="PS50935">
    <property type="entry name" value="SSB"/>
    <property type="match status" value="1"/>
</dbReference>